<dbReference type="Proteomes" id="UP000265000">
    <property type="component" value="Unplaced"/>
</dbReference>
<organism evidence="4">
    <name type="scientific">Fundulus heteroclitus</name>
    <name type="common">Killifish</name>
    <name type="synonym">Mummichog</name>
    <dbReference type="NCBI Taxonomy" id="8078"/>
    <lineage>
        <taxon>Eukaryota</taxon>
        <taxon>Metazoa</taxon>
        <taxon>Chordata</taxon>
        <taxon>Craniata</taxon>
        <taxon>Vertebrata</taxon>
        <taxon>Euteleostomi</taxon>
        <taxon>Actinopterygii</taxon>
        <taxon>Neopterygii</taxon>
        <taxon>Teleostei</taxon>
        <taxon>Neoteleostei</taxon>
        <taxon>Acanthomorphata</taxon>
        <taxon>Ovalentaria</taxon>
        <taxon>Atherinomorphae</taxon>
        <taxon>Cyprinodontiformes</taxon>
        <taxon>Fundulidae</taxon>
        <taxon>Fundulus</taxon>
    </lineage>
</organism>
<feature type="region of interest" description="Disordered" evidence="2">
    <location>
        <begin position="209"/>
        <end position="228"/>
    </location>
</feature>
<dbReference type="EMBL" id="GCES01053031">
    <property type="protein sequence ID" value="JAR33292.1"/>
    <property type="molecule type" value="Transcribed_RNA"/>
</dbReference>
<feature type="region of interest" description="Disordered" evidence="2">
    <location>
        <begin position="296"/>
        <end position="350"/>
    </location>
</feature>
<protein>
    <submittedName>
        <fullName evidence="4">Zinc finger HIT domain-containing protein 2</fullName>
    </submittedName>
    <submittedName>
        <fullName evidence="5">Zinc finger, HIT-type containing 2</fullName>
    </submittedName>
</protein>
<keyword evidence="6" id="KW-1185">Reference proteome</keyword>
<dbReference type="CDD" id="cd23024">
    <property type="entry name" value="zf-HIT_ZNHIT2-3"/>
    <property type="match status" value="1"/>
</dbReference>
<keyword evidence="1" id="KW-0862">Zinc</keyword>
<feature type="compositionally biased region" description="Basic and acidic residues" evidence="2">
    <location>
        <begin position="296"/>
        <end position="312"/>
    </location>
</feature>
<feature type="domain" description="HIT-type" evidence="3">
    <location>
        <begin position="77"/>
        <end position="110"/>
    </location>
</feature>
<reference evidence="5" key="2">
    <citation type="submission" date="2025-05" db="UniProtKB">
        <authorList>
            <consortium name="Ensembl"/>
        </authorList>
    </citation>
    <scope>IDENTIFICATION</scope>
</reference>
<dbReference type="PANTHER" id="PTHR15555:SF0">
    <property type="entry name" value="ZINC FINGER HIT DOMAIN-CONTAINING PROTEIN 2"/>
    <property type="match status" value="1"/>
</dbReference>
<dbReference type="PANTHER" id="PTHR15555">
    <property type="entry name" value="ZINC FINGER HIT DOMAIN CONTAINING PROTEIN 2 PROTEIN FON -RELATED"/>
    <property type="match status" value="1"/>
</dbReference>
<evidence type="ECO:0000313" key="4">
    <source>
        <dbReference type="EMBL" id="JAR33292.1"/>
    </source>
</evidence>
<keyword evidence="1" id="KW-0863">Zinc-finger</keyword>
<evidence type="ECO:0000313" key="6">
    <source>
        <dbReference type="Proteomes" id="UP000265000"/>
    </source>
</evidence>
<reference evidence="4" key="1">
    <citation type="submission" date="2015-01" db="EMBL/GenBank/DDBJ databases">
        <title>EvidentialGene: Evidence-directed Construction of Complete mRNA Transcriptomes without Genomes.</title>
        <authorList>
            <person name="Gilbert D.G."/>
        </authorList>
    </citation>
    <scope>NUCLEOTIDE SEQUENCE</scope>
</reference>
<accession>A0A146WW30</accession>
<dbReference type="Pfam" id="PF04438">
    <property type="entry name" value="zf-HIT"/>
    <property type="match status" value="1"/>
</dbReference>
<dbReference type="GO" id="GO:0008270">
    <property type="term" value="F:zinc ion binding"/>
    <property type="evidence" value="ECO:0007669"/>
    <property type="project" value="UniProtKB-UniRule"/>
</dbReference>
<dbReference type="AlphaFoldDB" id="A0A146WW30"/>
<proteinExistence type="predicted"/>
<evidence type="ECO:0000313" key="5">
    <source>
        <dbReference type="Ensembl" id="ENSFHEP00000017825.1"/>
    </source>
</evidence>
<keyword evidence="1" id="KW-0479">Metal-binding</keyword>
<dbReference type="PROSITE" id="PS51083">
    <property type="entry name" value="ZF_HIT"/>
    <property type="match status" value="1"/>
</dbReference>
<dbReference type="STRING" id="8078.ENSFHEP00000017825"/>
<evidence type="ECO:0000256" key="1">
    <source>
        <dbReference type="PROSITE-ProRule" id="PRU00453"/>
    </source>
</evidence>
<dbReference type="InterPro" id="IPR007529">
    <property type="entry name" value="Znf_HIT"/>
</dbReference>
<name>A0A146WW30_FUNHE</name>
<dbReference type="GeneTree" id="ENSGT00390000017147"/>
<dbReference type="InterPro" id="IPR039646">
    <property type="entry name" value="ZNHIT2"/>
</dbReference>
<dbReference type="Ensembl" id="ENSFHET00000026628.1">
    <property type="protein sequence ID" value="ENSFHEP00000017825.1"/>
    <property type="gene ID" value="ENSFHEG00000019590.1"/>
</dbReference>
<evidence type="ECO:0000259" key="3">
    <source>
        <dbReference type="PROSITE" id="PS51083"/>
    </source>
</evidence>
<feature type="compositionally biased region" description="Acidic residues" evidence="2">
    <location>
        <begin position="219"/>
        <end position="228"/>
    </location>
</feature>
<sequence>MNPVIRRSLPASVKSLLTDIAPKEQEWTEVETETVARDGILLPSRGAGKEEFLSPATIRQEDAAEDEPDAWARRAVCVLCKRKPSNYTCPRCNLQYCGLSCYQSPDHSACSEEFYKESVLQELKEMGKTEAEGKRRMQEILVGLRRKADATRGGMESLVKEADMAGEGEAAEKAKVLELLSKLAQLQQSGEENVPEMEAIVRELEEIGGADSTPGAAGEDAEGTEGEPDLAERLSGLDIDRLSEEELWELLGKEEQERFMGLLKGGDLGEVVPLWTPWWEEHDEGGRPLIEVLQEEANKQEKDSDRRVKASEEDGETGESASKTNEAEGGKKREAGKRKGSSSKERVPSVSANIPKMSSLCANPSPLVCYGLVNALYGYAFSLSLFNGNADSLTLEFCDVTLSLSEALSSGRVFSSVREALDGAEALVLRHGHLDREDPLAPARAAEAVAHIVTGRDRRDASGYCLAALSQLRSVLSKARGKLSKQGEEGTRRWKYFQAGKKCEFFQAWVKENEERIPGLAVQLWSEHSDRGRARSSVEKAKTVVEENLKKGKRKGNDKLIEELS</sequence>
<dbReference type="Gene3D" id="3.30.60.190">
    <property type="match status" value="1"/>
</dbReference>
<evidence type="ECO:0000256" key="2">
    <source>
        <dbReference type="SAM" id="MobiDB-lite"/>
    </source>
</evidence>
<dbReference type="SUPFAM" id="SSF144232">
    <property type="entry name" value="HIT/MYND zinc finger-like"/>
    <property type="match status" value="1"/>
</dbReference>